<keyword evidence="5 15" id="KW-0328">Glycosyltransferase</keyword>
<dbReference type="GeneID" id="34521170"/>
<dbReference type="PANTHER" id="PTHR10050">
    <property type="entry name" value="DOLICHYL-PHOSPHATE-MANNOSE--PROTEIN MANNOSYLTRANSFERASE"/>
    <property type="match status" value="1"/>
</dbReference>
<dbReference type="EMBL" id="HG793128">
    <property type="protein sequence ID" value="CDK27790.1"/>
    <property type="molecule type" value="Genomic_DNA"/>
</dbReference>
<comment type="catalytic activity">
    <reaction evidence="14 15">
        <text>a di-trans,poly-cis-dolichyl beta-D-mannosyl phosphate + L-seryl-[protein] = 3-O-(alpha-D-mannosyl)-L-seryl-[protein] + a di-trans,poly-cis-dolichyl phosphate + H(+)</text>
        <dbReference type="Rhea" id="RHEA:17377"/>
        <dbReference type="Rhea" id="RHEA-COMP:9863"/>
        <dbReference type="Rhea" id="RHEA-COMP:13546"/>
        <dbReference type="Rhea" id="RHEA-COMP:19498"/>
        <dbReference type="Rhea" id="RHEA-COMP:19501"/>
        <dbReference type="ChEBI" id="CHEBI:15378"/>
        <dbReference type="ChEBI" id="CHEBI:29999"/>
        <dbReference type="ChEBI" id="CHEBI:57683"/>
        <dbReference type="ChEBI" id="CHEBI:58211"/>
        <dbReference type="ChEBI" id="CHEBI:137321"/>
        <dbReference type="EC" id="2.4.1.109"/>
    </reaction>
</comment>
<dbReference type="OrthoDB" id="292747at2759"/>
<evidence type="ECO:0000256" key="8">
    <source>
        <dbReference type="ARBA" id="ARBA00022737"/>
    </source>
</evidence>
<dbReference type="GO" id="GO:0005789">
    <property type="term" value="C:endoplasmic reticulum membrane"/>
    <property type="evidence" value="ECO:0007669"/>
    <property type="project" value="UniProtKB-SubCell"/>
</dbReference>
<dbReference type="SMART" id="SM00472">
    <property type="entry name" value="MIR"/>
    <property type="match status" value="3"/>
</dbReference>
<proteinExistence type="inferred from homology"/>
<feature type="region of interest" description="Disordered" evidence="16">
    <location>
        <begin position="794"/>
        <end position="829"/>
    </location>
</feature>
<dbReference type="InterPro" id="IPR016093">
    <property type="entry name" value="MIR_motif"/>
</dbReference>
<evidence type="ECO:0000256" key="13">
    <source>
        <dbReference type="ARBA" id="ARBA00045085"/>
    </source>
</evidence>
<keyword evidence="19" id="KW-1185">Reference proteome</keyword>
<feature type="transmembrane region" description="Helical" evidence="15">
    <location>
        <begin position="694"/>
        <end position="716"/>
    </location>
</feature>
<dbReference type="UniPathway" id="UPA00378"/>
<accession>W6MWR7</accession>
<dbReference type="Proteomes" id="UP000019384">
    <property type="component" value="Unassembled WGS sequence"/>
</dbReference>
<dbReference type="PANTHER" id="PTHR10050:SF50">
    <property type="entry name" value="DOLICHYL-PHOSPHATE-MANNOSE--PROTEIN MANNOSYLTRANSFERASE 1-RELATED"/>
    <property type="match status" value="1"/>
</dbReference>
<dbReference type="InterPro" id="IPR032421">
    <property type="entry name" value="PMT_4TMC"/>
</dbReference>
<dbReference type="PROSITE" id="PS50919">
    <property type="entry name" value="MIR"/>
    <property type="match status" value="3"/>
</dbReference>
<reference evidence="18" key="1">
    <citation type="submission" date="2013-12" db="EMBL/GenBank/DDBJ databases">
        <authorList>
            <person name="Genoscope - CEA"/>
        </authorList>
    </citation>
    <scope>NUCLEOTIDE SEQUENCE</scope>
    <source>
        <strain evidence="18">CBS 1993</strain>
    </source>
</reference>
<evidence type="ECO:0000256" key="2">
    <source>
        <dbReference type="ARBA" id="ARBA00004922"/>
    </source>
</evidence>
<evidence type="ECO:0000256" key="11">
    <source>
        <dbReference type="ARBA" id="ARBA00023136"/>
    </source>
</evidence>
<evidence type="ECO:0000256" key="5">
    <source>
        <dbReference type="ARBA" id="ARBA00022676"/>
    </source>
</evidence>
<feature type="transmembrane region" description="Helical" evidence="15">
    <location>
        <begin position="60"/>
        <end position="78"/>
    </location>
</feature>
<sequence length="829" mass="93446">MSKRIPKKALAKAAASSRAGESDFTTELIYEKGELRPFVVTTPSAKLIESREVHKFEEKVYLALLIVFASLVRLHSISNPDSVVFDEVHFGGFARKYINGDFFMDVHPPLAKMLFAGVASLGGFKGDFAFEKIGDKFPSNVPYVLMREFPAVLGIATCVLVYLTLRSTGCKPIVSLITAALFVIENANVTISRFILLDSPLLFFIAASVYSLKRVENATPFSFSWYRALFASGMSMGLALSSKWVGLFTIIWAGAVSAWNLWFTIGDLRISTKKIYGQIIVKVSVLLGIPFFLYLFFFSIHFQLLVNEGDGAAFMSSAFRSSFRDATIPQNTQANVGVGSVVTIRHLNTVGGYLHSHNHLYEGGSGQQQITLYPHLDDNNKWEIELYNVSEAPTQFEPITDGTKIRLKHILTQRRLHSHDVRPVVSEQDWQNEVSAYGYEGFEGDANDDFIVEIVKQKSKSGDAQNRVRAIETVFRLHHAMTGCYLWSHETKLPKWGFEQQEVTCPTQGIKSLGYWYIEQNVSPFLDASAERVSYPKLTFFQKLLELHQRMWQVNKGLTASHVYESRPASWPFLTRGISYWRNEGSQVYFLGNPVTWWASSVFLFGFSVYVVFSLLKWQRGYSVGSNSVVFNYNVQMSHIVLGWAIHYFPSFLMERQLFLHHYLPALYFSILGVGQTFEVLYSYVLRPKRYVSVYLFVILFTGALYYFVSLSPLIYGTPWIKSKCETSKLLVGWDYDCNGLPEEIKGSETIDIFSAEATTAIAPPIEVEVVESAAPVVEEILVEQSEHVAAEPAVEVGETPLVDDEASKKLTEEGSTMAEPEIEDLETK</sequence>
<dbReference type="CDD" id="cd23283">
    <property type="entry name" value="beta-trefoil_MIR_PMT1-like"/>
    <property type="match status" value="1"/>
</dbReference>
<dbReference type="AlphaFoldDB" id="W6MWR7"/>
<comment type="pathway">
    <text evidence="2 15">Protein modification; protein glycosylation.</text>
</comment>
<comment type="catalytic activity">
    <reaction evidence="13 15">
        <text>a di-trans,poly-cis-dolichyl beta-D-mannosyl phosphate + L-threonyl-[protein] = 3-O-(alpha-D-mannosyl)-L-threonyl-[protein] + a di-trans,poly-cis-dolichyl phosphate + H(+)</text>
        <dbReference type="Rhea" id="RHEA:53396"/>
        <dbReference type="Rhea" id="RHEA-COMP:11060"/>
        <dbReference type="Rhea" id="RHEA-COMP:13547"/>
        <dbReference type="Rhea" id="RHEA-COMP:19498"/>
        <dbReference type="Rhea" id="RHEA-COMP:19501"/>
        <dbReference type="ChEBI" id="CHEBI:15378"/>
        <dbReference type="ChEBI" id="CHEBI:30013"/>
        <dbReference type="ChEBI" id="CHEBI:57683"/>
        <dbReference type="ChEBI" id="CHEBI:58211"/>
        <dbReference type="ChEBI" id="CHEBI:137323"/>
        <dbReference type="EC" id="2.4.1.109"/>
    </reaction>
</comment>
<evidence type="ECO:0000313" key="18">
    <source>
        <dbReference type="EMBL" id="CDK27790.1"/>
    </source>
</evidence>
<evidence type="ECO:0000256" key="10">
    <source>
        <dbReference type="ARBA" id="ARBA00022989"/>
    </source>
</evidence>
<dbReference type="Pfam" id="PF16192">
    <property type="entry name" value="PMT_4TMC"/>
    <property type="match status" value="1"/>
</dbReference>
<keyword evidence="7 15" id="KW-0812">Transmembrane</keyword>
<feature type="transmembrane region" description="Helical" evidence="15">
    <location>
        <begin position="149"/>
        <end position="165"/>
    </location>
</feature>
<evidence type="ECO:0000313" key="19">
    <source>
        <dbReference type="Proteomes" id="UP000019384"/>
    </source>
</evidence>
<dbReference type="HOGENOM" id="CLU_008438_2_1_1"/>
<feature type="transmembrane region" description="Helical" evidence="15">
    <location>
        <begin position="597"/>
        <end position="618"/>
    </location>
</feature>
<dbReference type="GO" id="GO:0004169">
    <property type="term" value="F:dolichyl-phosphate-mannose-protein mannosyltransferase activity"/>
    <property type="evidence" value="ECO:0007669"/>
    <property type="project" value="UniProtKB-UniRule"/>
</dbReference>
<reference evidence="18" key="2">
    <citation type="submission" date="2014-02" db="EMBL/GenBank/DDBJ databases">
        <title>Complete DNA sequence of /Kuraishia capsulata/ illustrates novel genomic features among budding yeasts (/Saccharomycotina/).</title>
        <authorList>
            <person name="Morales L."/>
            <person name="Noel B."/>
            <person name="Porcel B."/>
            <person name="Marcet-Houben M."/>
            <person name="Hullo M-F."/>
            <person name="Sacerdot C."/>
            <person name="Tekaia F."/>
            <person name="Leh-Louis V."/>
            <person name="Despons L."/>
            <person name="Khanna V."/>
            <person name="Aury J-M."/>
            <person name="Barbe V."/>
            <person name="Couloux A."/>
            <person name="Labadie K."/>
            <person name="Pelletier E."/>
            <person name="Souciet J-L."/>
            <person name="Boekhout T."/>
            <person name="Gabaldon T."/>
            <person name="Wincker P."/>
            <person name="Dujon B."/>
        </authorList>
    </citation>
    <scope>NUCLEOTIDE SEQUENCE</scope>
    <source>
        <strain evidence="18">CBS 1993</strain>
    </source>
</reference>
<evidence type="ECO:0000256" key="6">
    <source>
        <dbReference type="ARBA" id="ARBA00022679"/>
    </source>
</evidence>
<evidence type="ECO:0000256" key="4">
    <source>
        <dbReference type="ARBA" id="ARBA00012839"/>
    </source>
</evidence>
<evidence type="ECO:0000256" key="15">
    <source>
        <dbReference type="RuleBase" id="RU367007"/>
    </source>
</evidence>
<organism evidence="18 19">
    <name type="scientific">Kuraishia capsulata CBS 1993</name>
    <dbReference type="NCBI Taxonomy" id="1382522"/>
    <lineage>
        <taxon>Eukaryota</taxon>
        <taxon>Fungi</taxon>
        <taxon>Dikarya</taxon>
        <taxon>Ascomycota</taxon>
        <taxon>Saccharomycotina</taxon>
        <taxon>Pichiomycetes</taxon>
        <taxon>Pichiales</taxon>
        <taxon>Pichiaceae</taxon>
        <taxon>Kuraishia</taxon>
    </lineage>
</organism>
<keyword evidence="9 15" id="KW-0256">Endoplasmic reticulum</keyword>
<keyword evidence="12" id="KW-0325">Glycoprotein</keyword>
<feature type="transmembrane region" description="Helical" evidence="15">
    <location>
        <begin position="172"/>
        <end position="189"/>
    </location>
</feature>
<feature type="domain" description="MIR" evidence="17">
    <location>
        <begin position="396"/>
        <end position="455"/>
    </location>
</feature>
<comment type="function">
    <text evidence="15">Transfers mannose from Dol-P-mannose to Ser or Thr residues on proteins.</text>
</comment>
<dbReference type="SUPFAM" id="SSF82109">
    <property type="entry name" value="MIR domain"/>
    <property type="match status" value="1"/>
</dbReference>
<evidence type="ECO:0000259" key="17">
    <source>
        <dbReference type="PROSITE" id="PS50919"/>
    </source>
</evidence>
<comment type="subcellular location">
    <subcellularLocation>
        <location evidence="1 15">Endoplasmic reticulum membrane</location>
        <topology evidence="1 15">Multi-pass membrane protein</topology>
    </subcellularLocation>
</comment>
<dbReference type="Gene3D" id="2.80.10.50">
    <property type="match status" value="1"/>
</dbReference>
<keyword evidence="11 15" id="KW-0472">Membrane</keyword>
<dbReference type="EC" id="2.4.1.109" evidence="4 15"/>
<dbReference type="InterPro" id="IPR036300">
    <property type="entry name" value="MIR_dom_sf"/>
</dbReference>
<evidence type="ECO:0000256" key="7">
    <source>
        <dbReference type="ARBA" id="ARBA00022692"/>
    </source>
</evidence>
<dbReference type="InterPro" id="IPR027005">
    <property type="entry name" value="PMT-like"/>
</dbReference>
<dbReference type="Pfam" id="PF02815">
    <property type="entry name" value="MIR"/>
    <property type="match status" value="1"/>
</dbReference>
<feature type="transmembrane region" description="Helical" evidence="15">
    <location>
        <begin position="246"/>
        <end position="263"/>
    </location>
</feature>
<name>W6MWR7_9ASCO</name>
<evidence type="ECO:0000256" key="9">
    <source>
        <dbReference type="ARBA" id="ARBA00022824"/>
    </source>
</evidence>
<evidence type="ECO:0000256" key="3">
    <source>
        <dbReference type="ARBA" id="ARBA00007222"/>
    </source>
</evidence>
<keyword evidence="6 15" id="KW-0808">Transferase</keyword>
<dbReference type="InterPro" id="IPR003342">
    <property type="entry name" value="ArnT-like_N"/>
</dbReference>
<keyword evidence="8" id="KW-0677">Repeat</keyword>
<feature type="domain" description="MIR" evidence="17">
    <location>
        <begin position="333"/>
        <end position="387"/>
    </location>
</feature>
<feature type="transmembrane region" description="Helical" evidence="15">
    <location>
        <begin position="275"/>
        <end position="297"/>
    </location>
</feature>
<feature type="domain" description="MIR" evidence="17">
    <location>
        <begin position="465"/>
        <end position="521"/>
    </location>
</feature>
<evidence type="ECO:0000256" key="16">
    <source>
        <dbReference type="SAM" id="MobiDB-lite"/>
    </source>
</evidence>
<feature type="transmembrane region" description="Helical" evidence="15">
    <location>
        <begin position="630"/>
        <end position="650"/>
    </location>
</feature>
<evidence type="ECO:0000256" key="14">
    <source>
        <dbReference type="ARBA" id="ARBA00045102"/>
    </source>
</evidence>
<dbReference type="STRING" id="1382522.W6MWR7"/>
<dbReference type="Pfam" id="PF02366">
    <property type="entry name" value="PMT"/>
    <property type="match status" value="1"/>
</dbReference>
<evidence type="ECO:0000256" key="12">
    <source>
        <dbReference type="ARBA" id="ARBA00023180"/>
    </source>
</evidence>
<feature type="transmembrane region" description="Helical" evidence="15">
    <location>
        <begin position="662"/>
        <end position="682"/>
    </location>
</feature>
<protein>
    <recommendedName>
        <fullName evidence="4 15">Dolichyl-phosphate-mannose--protein mannosyltransferase</fullName>
        <ecNumber evidence="4 15">2.4.1.109</ecNumber>
    </recommendedName>
</protein>
<dbReference type="RefSeq" id="XP_022459782.1">
    <property type="nucleotide sequence ID" value="XM_022602216.1"/>
</dbReference>
<keyword evidence="10 15" id="KW-1133">Transmembrane helix</keyword>
<evidence type="ECO:0000256" key="1">
    <source>
        <dbReference type="ARBA" id="ARBA00004477"/>
    </source>
</evidence>
<comment type="similarity">
    <text evidence="3 15">Belongs to the glycosyltransferase 39 family.</text>
</comment>
<gene>
    <name evidence="18" type="ORF">KUCA_T00003769001</name>
</gene>